<feature type="domain" description="FAM192A/Fyv6 N-terminal" evidence="4">
    <location>
        <begin position="11"/>
        <end position="116"/>
    </location>
</feature>
<evidence type="ECO:0000256" key="1">
    <source>
        <dbReference type="ARBA" id="ARBA00004123"/>
    </source>
</evidence>
<dbReference type="EMBL" id="CP119959">
    <property type="protein sequence ID" value="WFD38547.1"/>
    <property type="molecule type" value="Genomic_DNA"/>
</dbReference>
<dbReference type="InterPro" id="IPR019331">
    <property type="entry name" value="FAM192A/Fyv6_N"/>
</dbReference>
<dbReference type="GO" id="GO:0005634">
    <property type="term" value="C:nucleus"/>
    <property type="evidence" value="ECO:0007669"/>
    <property type="project" value="UniProtKB-SubCell"/>
</dbReference>
<feature type="compositionally biased region" description="Low complexity" evidence="3">
    <location>
        <begin position="187"/>
        <end position="198"/>
    </location>
</feature>
<dbReference type="AlphaFoldDB" id="A0AAF0J9B2"/>
<accession>A0AAF0J9B2</accession>
<evidence type="ECO:0000256" key="3">
    <source>
        <dbReference type="SAM" id="MobiDB-lite"/>
    </source>
</evidence>
<dbReference type="Pfam" id="PF10187">
    <property type="entry name" value="FAM192A_Fyv6_N"/>
    <property type="match status" value="1"/>
</dbReference>
<gene>
    <name evidence="5" type="ORF">MJAP1_001503</name>
</gene>
<reference evidence="5" key="1">
    <citation type="submission" date="2023-03" db="EMBL/GenBank/DDBJ databases">
        <title>Mating type loci evolution in Malassezia.</title>
        <authorList>
            <person name="Coelho M.A."/>
        </authorList>
    </citation>
    <scope>NUCLEOTIDE SEQUENCE</scope>
    <source>
        <strain evidence="5">CBS 9431</strain>
    </source>
</reference>
<feature type="compositionally biased region" description="Basic and acidic residues" evidence="3">
    <location>
        <begin position="93"/>
        <end position="120"/>
    </location>
</feature>
<evidence type="ECO:0000259" key="4">
    <source>
        <dbReference type="Pfam" id="PF10187"/>
    </source>
</evidence>
<protein>
    <recommendedName>
        <fullName evidence="4">FAM192A/Fyv6 N-terminal domain-containing protein</fullName>
    </recommendedName>
</protein>
<feature type="region of interest" description="Disordered" evidence="3">
    <location>
        <begin position="1"/>
        <end position="208"/>
    </location>
</feature>
<dbReference type="GeneID" id="85225152"/>
<proteinExistence type="predicted"/>
<evidence type="ECO:0000256" key="2">
    <source>
        <dbReference type="ARBA" id="ARBA00023242"/>
    </source>
</evidence>
<keyword evidence="6" id="KW-1185">Reference proteome</keyword>
<evidence type="ECO:0000313" key="6">
    <source>
        <dbReference type="Proteomes" id="UP001217754"/>
    </source>
</evidence>
<evidence type="ECO:0000313" key="5">
    <source>
        <dbReference type="EMBL" id="WFD38547.1"/>
    </source>
</evidence>
<dbReference type="PANTHER" id="PTHR13495">
    <property type="entry name" value="NEFA-INTERACTING NUCLEAR PROTEIN NIP30"/>
    <property type="match status" value="1"/>
</dbReference>
<keyword evidence="2" id="KW-0539">Nucleus</keyword>
<feature type="compositionally biased region" description="Basic and acidic residues" evidence="3">
    <location>
        <begin position="39"/>
        <end position="73"/>
    </location>
</feature>
<feature type="compositionally biased region" description="Basic and acidic residues" evidence="3">
    <location>
        <begin position="163"/>
        <end position="177"/>
    </location>
</feature>
<comment type="subcellular location">
    <subcellularLocation>
        <location evidence="1">Nucleus</location>
    </subcellularLocation>
</comment>
<feature type="compositionally biased region" description="Basic residues" evidence="3">
    <location>
        <begin position="141"/>
        <end position="151"/>
    </location>
</feature>
<name>A0AAF0J9B2_9BASI</name>
<organism evidence="5 6">
    <name type="scientific">Malassezia japonica</name>
    <dbReference type="NCBI Taxonomy" id="223818"/>
    <lineage>
        <taxon>Eukaryota</taxon>
        <taxon>Fungi</taxon>
        <taxon>Dikarya</taxon>
        <taxon>Basidiomycota</taxon>
        <taxon>Ustilaginomycotina</taxon>
        <taxon>Malasseziomycetes</taxon>
        <taxon>Malasseziales</taxon>
        <taxon>Malasseziaceae</taxon>
        <taxon>Malassezia</taxon>
    </lineage>
</organism>
<sequence length="208" mass="23853">MSAPGVPPSRFVSQDELNEEEDRREKELKEVYEWIGQEMPERAPYEDKYDPRPLYERLKEQQDKKQDEMDDMFRLANQYRGLDESESMFLADVQREKKRREDEKKREDNTALEEFRKAAESKAAPSPSTERTVPMPTIPKSKPRSAAKRKRDGASALGIVRKPAKDTEKPSNDKDVPTKSVQDAPMSSSEKSTSADSDASAKRPKSKE</sequence>
<dbReference type="PANTHER" id="PTHR13495:SF0">
    <property type="entry name" value="PSME3-INTERACTING PROTEIN"/>
    <property type="match status" value="1"/>
</dbReference>
<dbReference type="InterPro" id="IPR039845">
    <property type="entry name" value="FAM192A"/>
</dbReference>
<feature type="compositionally biased region" description="Basic and acidic residues" evidence="3">
    <location>
        <begin position="21"/>
        <end position="32"/>
    </location>
</feature>
<dbReference type="Proteomes" id="UP001217754">
    <property type="component" value="Chromosome 2"/>
</dbReference>
<dbReference type="RefSeq" id="XP_060121444.1">
    <property type="nucleotide sequence ID" value="XM_060265461.1"/>
</dbReference>